<feature type="compositionally biased region" description="Low complexity" evidence="1">
    <location>
        <begin position="141"/>
        <end position="153"/>
    </location>
</feature>
<evidence type="ECO:0000256" key="1">
    <source>
        <dbReference type="SAM" id="MobiDB-lite"/>
    </source>
</evidence>
<dbReference type="PANTHER" id="PTHR33170:SF22">
    <property type="entry name" value="OS10G0417100 PROTEIN"/>
    <property type="match status" value="1"/>
</dbReference>
<protein>
    <recommendedName>
        <fullName evidence="3">DUF4283 domain-containing protein</fullName>
    </recommendedName>
</protein>
<evidence type="ECO:0008006" key="3">
    <source>
        <dbReference type="Google" id="ProtNLM"/>
    </source>
</evidence>
<proteinExistence type="predicted"/>
<evidence type="ECO:0000313" key="2">
    <source>
        <dbReference type="EnsemblPlants" id="EMT01290"/>
    </source>
</evidence>
<organism evidence="2">
    <name type="scientific">Aegilops tauschii</name>
    <name type="common">Tausch's goatgrass</name>
    <name type="synonym">Aegilops squarrosa</name>
    <dbReference type="NCBI Taxonomy" id="37682"/>
    <lineage>
        <taxon>Eukaryota</taxon>
        <taxon>Viridiplantae</taxon>
        <taxon>Streptophyta</taxon>
        <taxon>Embryophyta</taxon>
        <taxon>Tracheophyta</taxon>
        <taxon>Spermatophyta</taxon>
        <taxon>Magnoliopsida</taxon>
        <taxon>Liliopsida</taxon>
        <taxon>Poales</taxon>
        <taxon>Poaceae</taxon>
        <taxon>BOP clade</taxon>
        <taxon>Pooideae</taxon>
        <taxon>Triticodae</taxon>
        <taxon>Triticeae</taxon>
        <taxon>Triticinae</taxon>
        <taxon>Aegilops</taxon>
    </lineage>
</organism>
<reference evidence="2" key="1">
    <citation type="submission" date="2015-06" db="UniProtKB">
        <authorList>
            <consortium name="EnsemblPlants"/>
        </authorList>
    </citation>
    <scope>IDENTIFICATION</scope>
</reference>
<accession>R7VZW1</accession>
<dbReference type="PANTHER" id="PTHR33170">
    <property type="entry name" value="DUF4283 DOMAIN-CONTAINING PROTEIN-RELATED"/>
    <property type="match status" value="1"/>
</dbReference>
<feature type="region of interest" description="Disordered" evidence="1">
    <location>
        <begin position="128"/>
        <end position="172"/>
    </location>
</feature>
<sequence length="172" mass="18795">MTLKSTGTIVKIDPWTSALGTKGIMEKAWIKVSNVPLEKRNERILAFVSSLVGVPLEIDGATLHCPESMRVKIGCRNVDEIPPVAEAVLGDHFFDFFYELDQVLVKDSDRGKIPVTNLFNTGNHMFKKMKTQNSNGKNDVGTSSTAAGIASGAQFKGQEKHQDTPEDDGSDE</sequence>
<dbReference type="AlphaFoldDB" id="R7VZW1"/>
<name>R7VZW1_AEGTA</name>
<dbReference type="EnsemblPlants" id="EMT01290">
    <property type="protein sequence ID" value="EMT01290"/>
    <property type="gene ID" value="F775_01623"/>
</dbReference>